<name>A0AAW2H5E3_9HYME</name>
<keyword evidence="3" id="KW-1185">Reference proteome</keyword>
<dbReference type="AlphaFoldDB" id="A0AAW2H5E3"/>
<accession>A0AAW2H5E3</accession>
<evidence type="ECO:0000256" key="1">
    <source>
        <dbReference type="SAM" id="MobiDB-lite"/>
    </source>
</evidence>
<protein>
    <submittedName>
        <fullName evidence="2">Uncharacterized protein</fullName>
    </submittedName>
</protein>
<feature type="compositionally biased region" description="Basic and acidic residues" evidence="1">
    <location>
        <begin position="76"/>
        <end position="96"/>
    </location>
</feature>
<reference evidence="2 3" key="1">
    <citation type="submission" date="2023-03" db="EMBL/GenBank/DDBJ databases">
        <title>High recombination rates correlate with genetic variation in Cardiocondyla obscurior ants.</title>
        <authorList>
            <person name="Errbii M."/>
        </authorList>
    </citation>
    <scope>NUCLEOTIDE SEQUENCE [LARGE SCALE GENOMIC DNA]</scope>
    <source>
        <strain evidence="2">Alpha-2009</strain>
        <tissue evidence="2">Whole body</tissue>
    </source>
</reference>
<organism evidence="2 3">
    <name type="scientific">Cardiocondyla obscurior</name>
    <dbReference type="NCBI Taxonomy" id="286306"/>
    <lineage>
        <taxon>Eukaryota</taxon>
        <taxon>Metazoa</taxon>
        <taxon>Ecdysozoa</taxon>
        <taxon>Arthropoda</taxon>
        <taxon>Hexapoda</taxon>
        <taxon>Insecta</taxon>
        <taxon>Pterygota</taxon>
        <taxon>Neoptera</taxon>
        <taxon>Endopterygota</taxon>
        <taxon>Hymenoptera</taxon>
        <taxon>Apocrita</taxon>
        <taxon>Aculeata</taxon>
        <taxon>Formicoidea</taxon>
        <taxon>Formicidae</taxon>
        <taxon>Myrmicinae</taxon>
        <taxon>Cardiocondyla</taxon>
    </lineage>
</organism>
<comment type="caution">
    <text evidence="2">The sequence shown here is derived from an EMBL/GenBank/DDBJ whole genome shotgun (WGS) entry which is preliminary data.</text>
</comment>
<proteinExistence type="predicted"/>
<evidence type="ECO:0000313" key="2">
    <source>
        <dbReference type="EMBL" id="KAL0134790.1"/>
    </source>
</evidence>
<evidence type="ECO:0000313" key="3">
    <source>
        <dbReference type="Proteomes" id="UP001430953"/>
    </source>
</evidence>
<dbReference type="Proteomes" id="UP001430953">
    <property type="component" value="Unassembled WGS sequence"/>
</dbReference>
<feature type="region of interest" description="Disordered" evidence="1">
    <location>
        <begin position="60"/>
        <end position="96"/>
    </location>
</feature>
<dbReference type="EMBL" id="JADYXP020000001">
    <property type="protein sequence ID" value="KAL0134790.1"/>
    <property type="molecule type" value="Genomic_DNA"/>
</dbReference>
<sequence length="184" mass="19921">MNVLFIAESDQSIDCTGQKYPSNSGRIASATIVATRVRRGLIIYLFSGERNEISNEMSNEISSGWSERPGGNFRATTRDHRAVSERERSSGREERQCDGGCATAEAACVGSAVSRRGVAPRLCDNQYSVPSPATPVLLAALLSARSLTRSVSPRPPSPSRGFACRFVSLCRVSPMRLTHIDSAR</sequence>
<gene>
    <name evidence="2" type="ORF">PUN28_001514</name>
</gene>